<proteinExistence type="predicted"/>
<protein>
    <recommendedName>
        <fullName evidence="5">Pentatricopeptide repeat-containing protein</fullName>
    </recommendedName>
</protein>
<dbReference type="Gene3D" id="1.25.40.10">
    <property type="entry name" value="Tetratricopeptide repeat domain"/>
    <property type="match status" value="3"/>
</dbReference>
<comment type="caution">
    <text evidence="3">The sequence shown here is derived from an EMBL/GenBank/DDBJ whole genome shotgun (WGS) entry which is preliminary data.</text>
</comment>
<dbReference type="GO" id="GO:0009451">
    <property type="term" value="P:RNA modification"/>
    <property type="evidence" value="ECO:0007669"/>
    <property type="project" value="InterPro"/>
</dbReference>
<dbReference type="InterPro" id="IPR046960">
    <property type="entry name" value="PPR_At4g14850-like_plant"/>
</dbReference>
<organism evidence="3 4">
    <name type="scientific">Dipteronia dyeriana</name>
    <dbReference type="NCBI Taxonomy" id="168575"/>
    <lineage>
        <taxon>Eukaryota</taxon>
        <taxon>Viridiplantae</taxon>
        <taxon>Streptophyta</taxon>
        <taxon>Embryophyta</taxon>
        <taxon>Tracheophyta</taxon>
        <taxon>Spermatophyta</taxon>
        <taxon>Magnoliopsida</taxon>
        <taxon>eudicotyledons</taxon>
        <taxon>Gunneridae</taxon>
        <taxon>Pentapetalae</taxon>
        <taxon>rosids</taxon>
        <taxon>malvids</taxon>
        <taxon>Sapindales</taxon>
        <taxon>Sapindaceae</taxon>
        <taxon>Hippocastanoideae</taxon>
        <taxon>Acereae</taxon>
        <taxon>Dipteronia</taxon>
    </lineage>
</organism>
<dbReference type="Pfam" id="PF13041">
    <property type="entry name" value="PPR_2"/>
    <property type="match status" value="1"/>
</dbReference>
<name>A0AAD9TYB2_9ROSI</name>
<feature type="repeat" description="PPR" evidence="2">
    <location>
        <begin position="91"/>
        <end position="121"/>
    </location>
</feature>
<reference evidence="3" key="1">
    <citation type="journal article" date="2023" name="Plant J.">
        <title>Genome sequences and population genomics provide insights into the demographic history, inbreeding, and mutation load of two 'living fossil' tree species of Dipteronia.</title>
        <authorList>
            <person name="Feng Y."/>
            <person name="Comes H.P."/>
            <person name="Chen J."/>
            <person name="Zhu S."/>
            <person name="Lu R."/>
            <person name="Zhang X."/>
            <person name="Li P."/>
            <person name="Qiu J."/>
            <person name="Olsen K.M."/>
            <person name="Qiu Y."/>
        </authorList>
    </citation>
    <scope>NUCLEOTIDE SEQUENCE</scope>
    <source>
        <strain evidence="3">KIB01</strain>
    </source>
</reference>
<dbReference type="Proteomes" id="UP001280121">
    <property type="component" value="Unassembled WGS sequence"/>
</dbReference>
<dbReference type="InterPro" id="IPR011990">
    <property type="entry name" value="TPR-like_helical_dom_sf"/>
</dbReference>
<gene>
    <name evidence="3" type="ORF">Ddye_019134</name>
</gene>
<dbReference type="Pfam" id="PF20431">
    <property type="entry name" value="E_motif"/>
    <property type="match status" value="1"/>
</dbReference>
<dbReference type="GO" id="GO:0003723">
    <property type="term" value="F:RNA binding"/>
    <property type="evidence" value="ECO:0007669"/>
    <property type="project" value="InterPro"/>
</dbReference>
<dbReference type="Pfam" id="PF01535">
    <property type="entry name" value="PPR"/>
    <property type="match status" value="3"/>
</dbReference>
<dbReference type="PROSITE" id="PS51375">
    <property type="entry name" value="PPR"/>
    <property type="match status" value="3"/>
</dbReference>
<dbReference type="FunFam" id="1.25.40.10:FF:000344">
    <property type="entry name" value="Pentatricopeptide repeat-containing protein"/>
    <property type="match status" value="1"/>
</dbReference>
<evidence type="ECO:0000313" key="3">
    <source>
        <dbReference type="EMBL" id="KAK2643939.1"/>
    </source>
</evidence>
<feature type="repeat" description="PPR" evidence="2">
    <location>
        <begin position="193"/>
        <end position="227"/>
    </location>
</feature>
<sequence length="491" mass="55271">MTNRLSMQRARPWLIKQFSTNPVETNLVSHYFSLLNSSPNPTILRNLHARLLRTSLYNNVILSTKLVLMYSKHQRLNPDSLSVFFHMPQRNIFSWNIILGELSRSGFPDRTIELFTQMRRDTDIRPDEFTLPLVLRACAGLGTVELGILLHGLCVKIGLDMSLFVASALVSFYVAVRRIFHAQVLFDEMPQKDAVLWTAMLAGYAQHGEPMLSLQVYWEMVGSGVELDDVVMVSLLLVCGQLGWLKHGRSVHGWCVRRCLGSGLNLGNAIVDMYVKCANLTYGRQVFDRMLARDVISWSSLILGYGLSGSASIALDLFDQMLNERIKPNDVTFLGILSACAHGGLVQRAHTCFKTMQEFEVVAELKHYASMVDCLARAGLLEEAERCIEEMPMEPDAAVLGAIVSGCRVHNNFEVGERIAKKLIQMEPMKAGYYVLLSNIYATSGRYDEAEKVRIFMNERNVSKEPGCSLIESQSCFPSHNIMKLNHQPKK</sequence>
<evidence type="ECO:0000313" key="4">
    <source>
        <dbReference type="Proteomes" id="UP001280121"/>
    </source>
</evidence>
<dbReference type="PANTHER" id="PTHR47926:SF344">
    <property type="entry name" value="OS07G0636900 PROTEIN"/>
    <property type="match status" value="1"/>
</dbReference>
<dbReference type="FunFam" id="1.25.40.10:FF:000878">
    <property type="entry name" value="Pentatricopeptide repeat-containing protein"/>
    <property type="match status" value="1"/>
</dbReference>
<dbReference type="PANTHER" id="PTHR47926">
    <property type="entry name" value="PENTATRICOPEPTIDE REPEAT-CONTAINING PROTEIN"/>
    <property type="match status" value="1"/>
</dbReference>
<evidence type="ECO:0008006" key="5">
    <source>
        <dbReference type="Google" id="ProtNLM"/>
    </source>
</evidence>
<feature type="repeat" description="PPR" evidence="2">
    <location>
        <begin position="294"/>
        <end position="328"/>
    </location>
</feature>
<evidence type="ECO:0000256" key="1">
    <source>
        <dbReference type="ARBA" id="ARBA00022737"/>
    </source>
</evidence>
<dbReference type="AlphaFoldDB" id="A0AAD9TYB2"/>
<dbReference type="NCBIfam" id="TIGR00756">
    <property type="entry name" value="PPR"/>
    <property type="match status" value="3"/>
</dbReference>
<dbReference type="InterPro" id="IPR002885">
    <property type="entry name" value="PPR_rpt"/>
</dbReference>
<dbReference type="EMBL" id="JANJYI010000006">
    <property type="protein sequence ID" value="KAK2643939.1"/>
    <property type="molecule type" value="Genomic_DNA"/>
</dbReference>
<dbReference type="InterPro" id="IPR046848">
    <property type="entry name" value="E_motif"/>
</dbReference>
<accession>A0AAD9TYB2</accession>
<evidence type="ECO:0000256" key="2">
    <source>
        <dbReference type="PROSITE-ProRule" id="PRU00708"/>
    </source>
</evidence>
<keyword evidence="1" id="KW-0677">Repeat</keyword>
<keyword evidence="4" id="KW-1185">Reference proteome</keyword>